<evidence type="ECO:0000256" key="9">
    <source>
        <dbReference type="ARBA" id="ARBA00022759"/>
    </source>
</evidence>
<keyword evidence="21" id="KW-1185">Reference proteome</keyword>
<comment type="function">
    <text evidence="18">Hydrolyzes DNA under acidic conditions with a preference for double-stranded DNA. Plays a major role in the clearance of nucleic acids generated through apoptosis, hence preventing autoinflammation. Necessary for proper fetal development and for definitive erythropoiesis in fetal liver and bone marrow, where it degrades nuclear DNA expelled from erythroid precursor cells.</text>
</comment>
<keyword evidence="8" id="KW-0732">Signal</keyword>
<evidence type="ECO:0000256" key="12">
    <source>
        <dbReference type="ARBA" id="ARBA00023180"/>
    </source>
</evidence>
<feature type="compositionally biased region" description="Basic residues" evidence="19">
    <location>
        <begin position="14"/>
        <end position="27"/>
    </location>
</feature>
<feature type="compositionally biased region" description="Polar residues" evidence="19">
    <location>
        <begin position="186"/>
        <end position="196"/>
    </location>
</feature>
<feature type="compositionally biased region" description="Polar residues" evidence="19">
    <location>
        <begin position="213"/>
        <end position="222"/>
    </location>
</feature>
<evidence type="ECO:0000256" key="8">
    <source>
        <dbReference type="ARBA" id="ARBA00022729"/>
    </source>
</evidence>
<dbReference type="Proteomes" id="UP001460270">
    <property type="component" value="Unassembled WGS sequence"/>
</dbReference>
<evidence type="ECO:0000256" key="2">
    <source>
        <dbReference type="ARBA" id="ARBA00004371"/>
    </source>
</evidence>
<evidence type="ECO:0000256" key="10">
    <source>
        <dbReference type="ARBA" id="ARBA00022801"/>
    </source>
</evidence>
<keyword evidence="12" id="KW-0325">Glycoprotein</keyword>
<evidence type="ECO:0000313" key="20">
    <source>
        <dbReference type="EMBL" id="KAK7885876.1"/>
    </source>
</evidence>
<keyword evidence="13" id="KW-0458">Lysosome</keyword>
<evidence type="ECO:0000256" key="17">
    <source>
        <dbReference type="ARBA" id="ARBA00043033"/>
    </source>
</evidence>
<keyword evidence="10" id="KW-0378">Hydrolase</keyword>
<keyword evidence="7" id="KW-0540">Nuclease</keyword>
<evidence type="ECO:0000256" key="18">
    <source>
        <dbReference type="ARBA" id="ARBA00045381"/>
    </source>
</evidence>
<keyword evidence="6" id="KW-0053">Apoptosis</keyword>
<protein>
    <recommendedName>
        <fullName evidence="14">Deoxyribonuclease-2-alpha</fullName>
        <ecNumber evidence="4">3.1.22.1</ecNumber>
    </recommendedName>
    <alternativeName>
        <fullName evidence="15">Acid DNase</fullName>
    </alternativeName>
    <alternativeName>
        <fullName evidence="17">Deoxyribonuclease II alpha</fullName>
    </alternativeName>
    <alternativeName>
        <fullName evidence="16">Lysosomal DNase II</fullName>
    </alternativeName>
</protein>
<dbReference type="InterPro" id="IPR004947">
    <property type="entry name" value="DNase_II"/>
</dbReference>
<accession>A0AAW0MZG6</accession>
<evidence type="ECO:0000256" key="13">
    <source>
        <dbReference type="ARBA" id="ARBA00023228"/>
    </source>
</evidence>
<evidence type="ECO:0000256" key="15">
    <source>
        <dbReference type="ARBA" id="ARBA00041393"/>
    </source>
</evidence>
<dbReference type="GO" id="GO:0004531">
    <property type="term" value="F:deoxyribonuclease II activity"/>
    <property type="evidence" value="ECO:0007669"/>
    <property type="project" value="UniProtKB-EC"/>
</dbReference>
<name>A0AAW0MZG6_9GOBI</name>
<evidence type="ECO:0000256" key="6">
    <source>
        <dbReference type="ARBA" id="ARBA00022703"/>
    </source>
</evidence>
<dbReference type="EC" id="3.1.22.1" evidence="4"/>
<dbReference type="PANTHER" id="PTHR10858">
    <property type="entry name" value="DEOXYRIBONUCLEASE II"/>
    <property type="match status" value="1"/>
</dbReference>
<evidence type="ECO:0000256" key="1">
    <source>
        <dbReference type="ARBA" id="ARBA00000447"/>
    </source>
</evidence>
<keyword evidence="9" id="KW-0255">Endonuclease</keyword>
<sequence length="512" mass="55905">MRRPRAPPSQLTCHRARDRSPGRKGHQQRAPVSCYNDRGAPVDWFYVYKLPQDVGSGPGLGSDPGPDVGLKYLLLEKDSETWTEGAVNINHTQGVWAGPWDKSTHRRDTGPLTGRHGSLTGETQVHFTCETQVHSQVRHSPLTCETQVHSQRDTGPLTGETQVHFTGPLTGETQVHHRRDTGPLTGETQVHSQVHSQVRHRSTHRRDTGPLTGETQVHSQVRLTGPLTGETVHSGETRVHSQVRRGSTHRRDAGPLTGETQGVQKLAYVLYNDQSPLRCGGFGQRTGLLVGPQHSSLSSRQQVGHYSYPETGLINGQSFLCVTFPLERFNSIGKARPSALVATPPVNHTACVQSQRPLNSSQAQQFISFAKRSTFNEATCTLLGVPALHSPLLVQFWIHFSGILPSDCSEGWDVLNILQLAPGPTPDPGFRTSVDHSKWAVSPESAEAGGGWICVGDINRNEAEERRGGGTVCVREPRVWKAYRSAALQCQDCEGALSPAELCQDCGGLCLC</sequence>
<dbReference type="GO" id="GO:0005764">
    <property type="term" value="C:lysosome"/>
    <property type="evidence" value="ECO:0007669"/>
    <property type="project" value="UniProtKB-SubCell"/>
</dbReference>
<feature type="region of interest" description="Disordered" evidence="19">
    <location>
        <begin position="184"/>
        <end position="259"/>
    </location>
</feature>
<comment type="catalytic activity">
    <reaction evidence="1">
        <text>Endonucleolytic cleavage to nucleoside 3'-phosphates and 3'-phosphooligonucleotide end-products.</text>
        <dbReference type="EC" id="3.1.22.1"/>
    </reaction>
</comment>
<comment type="caution">
    <text evidence="20">The sequence shown here is derived from an EMBL/GenBank/DDBJ whole genome shotgun (WGS) entry which is preliminary data.</text>
</comment>
<evidence type="ECO:0000256" key="5">
    <source>
        <dbReference type="ARBA" id="ARBA00022473"/>
    </source>
</evidence>
<evidence type="ECO:0000256" key="14">
    <source>
        <dbReference type="ARBA" id="ARBA00039868"/>
    </source>
</evidence>
<evidence type="ECO:0000313" key="21">
    <source>
        <dbReference type="Proteomes" id="UP001460270"/>
    </source>
</evidence>
<dbReference type="GO" id="GO:0006309">
    <property type="term" value="P:apoptotic DNA fragmentation"/>
    <property type="evidence" value="ECO:0007669"/>
    <property type="project" value="TreeGrafter"/>
</dbReference>
<feature type="region of interest" description="Disordered" evidence="19">
    <location>
        <begin position="1"/>
        <end position="34"/>
    </location>
</feature>
<evidence type="ECO:0000256" key="3">
    <source>
        <dbReference type="ARBA" id="ARBA00007527"/>
    </source>
</evidence>
<evidence type="ECO:0000256" key="4">
    <source>
        <dbReference type="ARBA" id="ARBA00012036"/>
    </source>
</evidence>
<gene>
    <name evidence="20" type="ORF">WMY93_025497</name>
</gene>
<dbReference type="EMBL" id="JBBPFD010000019">
    <property type="protein sequence ID" value="KAK7885876.1"/>
    <property type="molecule type" value="Genomic_DNA"/>
</dbReference>
<dbReference type="AlphaFoldDB" id="A0AAW0MZG6"/>
<keyword evidence="5" id="KW-0217">Developmental protein</keyword>
<dbReference type="Pfam" id="PF03265">
    <property type="entry name" value="DNase_II"/>
    <property type="match status" value="3"/>
</dbReference>
<comment type="subcellular location">
    <subcellularLocation>
        <location evidence="2">Lysosome</location>
    </subcellularLocation>
</comment>
<evidence type="ECO:0000256" key="11">
    <source>
        <dbReference type="ARBA" id="ARBA00023157"/>
    </source>
</evidence>
<evidence type="ECO:0000256" key="7">
    <source>
        <dbReference type="ARBA" id="ARBA00022722"/>
    </source>
</evidence>
<proteinExistence type="inferred from homology"/>
<evidence type="ECO:0000256" key="16">
    <source>
        <dbReference type="ARBA" id="ARBA00041918"/>
    </source>
</evidence>
<dbReference type="PANTHER" id="PTHR10858:SF9">
    <property type="entry name" value="DEOXYRIBONUCLEASE-2-ALPHA"/>
    <property type="match status" value="1"/>
</dbReference>
<organism evidence="20 21">
    <name type="scientific">Mugilogobius chulae</name>
    <name type="common">yellowstripe goby</name>
    <dbReference type="NCBI Taxonomy" id="88201"/>
    <lineage>
        <taxon>Eukaryota</taxon>
        <taxon>Metazoa</taxon>
        <taxon>Chordata</taxon>
        <taxon>Craniata</taxon>
        <taxon>Vertebrata</taxon>
        <taxon>Euteleostomi</taxon>
        <taxon>Actinopterygii</taxon>
        <taxon>Neopterygii</taxon>
        <taxon>Teleostei</taxon>
        <taxon>Neoteleostei</taxon>
        <taxon>Acanthomorphata</taxon>
        <taxon>Gobiaria</taxon>
        <taxon>Gobiiformes</taxon>
        <taxon>Gobioidei</taxon>
        <taxon>Gobiidae</taxon>
        <taxon>Gobionellinae</taxon>
        <taxon>Mugilogobius</taxon>
    </lineage>
</organism>
<keyword evidence="11" id="KW-1015">Disulfide bond</keyword>
<comment type="similarity">
    <text evidence="3">Belongs to the DNase II family.</text>
</comment>
<evidence type="ECO:0000256" key="19">
    <source>
        <dbReference type="SAM" id="MobiDB-lite"/>
    </source>
</evidence>
<reference evidence="21" key="1">
    <citation type="submission" date="2024-04" db="EMBL/GenBank/DDBJ databases">
        <title>Salinicola lusitanus LLJ914,a marine bacterium isolated from the Okinawa Trough.</title>
        <authorList>
            <person name="Li J."/>
        </authorList>
    </citation>
    <scope>NUCLEOTIDE SEQUENCE [LARGE SCALE GENOMIC DNA]</scope>
</reference>